<dbReference type="OrthoDB" id="205623at2759"/>
<evidence type="ECO:0000259" key="3">
    <source>
        <dbReference type="Pfam" id="PF00685"/>
    </source>
</evidence>
<gene>
    <name evidence="4" type="primary">100637210</name>
</gene>
<evidence type="ECO:0000256" key="1">
    <source>
        <dbReference type="ARBA" id="ARBA00005771"/>
    </source>
</evidence>
<dbReference type="AlphaFoldDB" id="A0A1X7US23"/>
<keyword evidence="2" id="KW-0808">Transferase</keyword>
<evidence type="ECO:0000313" key="4">
    <source>
        <dbReference type="EnsemblMetazoa" id="Aqu2.1.30471_001"/>
    </source>
</evidence>
<dbReference type="KEGG" id="aqu:100637210"/>
<dbReference type="InParanoid" id="A0A1X7US23"/>
<dbReference type="SUPFAM" id="SSF52540">
    <property type="entry name" value="P-loop containing nucleoside triphosphate hydrolases"/>
    <property type="match status" value="1"/>
</dbReference>
<reference evidence="5" key="1">
    <citation type="journal article" date="2010" name="Nature">
        <title>The Amphimedon queenslandica genome and the evolution of animal complexity.</title>
        <authorList>
            <person name="Srivastava M."/>
            <person name="Simakov O."/>
            <person name="Chapman J."/>
            <person name="Fahey B."/>
            <person name="Gauthier M.E."/>
            <person name="Mitros T."/>
            <person name="Richards G.S."/>
            <person name="Conaco C."/>
            <person name="Dacre M."/>
            <person name="Hellsten U."/>
            <person name="Larroux C."/>
            <person name="Putnam N.H."/>
            <person name="Stanke M."/>
            <person name="Adamska M."/>
            <person name="Darling A."/>
            <person name="Degnan S.M."/>
            <person name="Oakley T.H."/>
            <person name="Plachetzki D.C."/>
            <person name="Zhai Y."/>
            <person name="Adamski M."/>
            <person name="Calcino A."/>
            <person name="Cummins S.F."/>
            <person name="Goodstein D.M."/>
            <person name="Harris C."/>
            <person name="Jackson D.J."/>
            <person name="Leys S.P."/>
            <person name="Shu S."/>
            <person name="Woodcroft B.J."/>
            <person name="Vervoort M."/>
            <person name="Kosik K.S."/>
            <person name="Manning G."/>
            <person name="Degnan B.M."/>
            <person name="Rokhsar D.S."/>
        </authorList>
    </citation>
    <scope>NUCLEOTIDE SEQUENCE [LARGE SCALE GENOMIC DNA]</scope>
</reference>
<proteinExistence type="inferred from homology"/>
<dbReference type="Gene3D" id="3.40.50.300">
    <property type="entry name" value="P-loop containing nucleotide triphosphate hydrolases"/>
    <property type="match status" value="1"/>
</dbReference>
<name>A0A1X7US23_AMPQE</name>
<comment type="similarity">
    <text evidence="1">Belongs to the sulfotransferase 1 family.</text>
</comment>
<evidence type="ECO:0000256" key="2">
    <source>
        <dbReference type="ARBA" id="ARBA00022679"/>
    </source>
</evidence>
<keyword evidence="5" id="KW-1185">Reference proteome</keyword>
<accession>A0A1X7US23</accession>
<dbReference type="PANTHER" id="PTHR11783">
    <property type="entry name" value="SULFOTRANSFERASE SULT"/>
    <property type="match status" value="1"/>
</dbReference>
<dbReference type="Proteomes" id="UP000007879">
    <property type="component" value="Unassembled WGS sequence"/>
</dbReference>
<organism evidence="4">
    <name type="scientific">Amphimedon queenslandica</name>
    <name type="common">Sponge</name>
    <dbReference type="NCBI Taxonomy" id="400682"/>
    <lineage>
        <taxon>Eukaryota</taxon>
        <taxon>Metazoa</taxon>
        <taxon>Porifera</taxon>
        <taxon>Demospongiae</taxon>
        <taxon>Heteroscleromorpha</taxon>
        <taxon>Haplosclerida</taxon>
        <taxon>Niphatidae</taxon>
        <taxon>Amphimedon</taxon>
    </lineage>
</organism>
<dbReference type="OMA" id="GHKICEY"/>
<dbReference type="FunCoup" id="A0A1X7US23">
    <property type="interactions" value="5"/>
</dbReference>
<sequence length="281" mass="32456">MSSSRSEFHFNGILFPSFMNPKWIPEIPDYPVSPEDLYVVAYPKSGMMWTLQIVSLIKTGGAPKQKHNLETIPWIEVIGKEIAHALPPPHTFMCHLPYHMMPGRDPAHSSAKYIYITRNPKDVVVSYYHHMKHTHHLTFTLGWDAYFESFIKGDVFYGSWFDHILEWWKQKDADNILFMKYEDMKKDLPGSIKRISQFMGYSLEESAIDTIAKQCTIESMRADPLGNPDEYPAFKAAVDKNTSFLRKGIVGDWKNHFSDEQSSRFDAEYAKRMAGSGLDFI</sequence>
<dbReference type="EnsemblMetazoa" id="Aqu2.1.30471_001">
    <property type="protein sequence ID" value="Aqu2.1.30471_001"/>
    <property type="gene ID" value="Aqu2.1.30471"/>
</dbReference>
<evidence type="ECO:0000313" key="5">
    <source>
        <dbReference type="Proteomes" id="UP000007879"/>
    </source>
</evidence>
<dbReference type="Pfam" id="PF00685">
    <property type="entry name" value="Sulfotransfer_1"/>
    <property type="match status" value="1"/>
</dbReference>
<dbReference type="InterPro" id="IPR027417">
    <property type="entry name" value="P-loop_NTPase"/>
</dbReference>
<feature type="domain" description="Sulfotransferase" evidence="3">
    <location>
        <begin position="34"/>
        <end position="277"/>
    </location>
</feature>
<protein>
    <recommendedName>
        <fullName evidence="3">Sulfotransferase domain-containing protein</fullName>
    </recommendedName>
</protein>
<dbReference type="EnsemblMetazoa" id="XM_019997156.1">
    <property type="protein sequence ID" value="XP_019852715.1"/>
    <property type="gene ID" value="LOC100637210"/>
</dbReference>
<dbReference type="eggNOG" id="KOG1584">
    <property type="taxonomic scope" value="Eukaryota"/>
</dbReference>
<dbReference type="InterPro" id="IPR000863">
    <property type="entry name" value="Sulfotransferase_dom"/>
</dbReference>
<dbReference type="GO" id="GO:0008146">
    <property type="term" value="F:sulfotransferase activity"/>
    <property type="evidence" value="ECO:0007669"/>
    <property type="project" value="InterPro"/>
</dbReference>
<reference evidence="4" key="2">
    <citation type="submission" date="2017-05" db="UniProtKB">
        <authorList>
            <consortium name="EnsemblMetazoa"/>
        </authorList>
    </citation>
    <scope>IDENTIFICATION</scope>
</reference>